<gene>
    <name evidence="1" type="ORF">S01H4_64389</name>
</gene>
<feature type="non-terminal residue" evidence="1">
    <location>
        <position position="121"/>
    </location>
</feature>
<dbReference type="EMBL" id="BART01039030">
    <property type="protein sequence ID" value="GAH09991.1"/>
    <property type="molecule type" value="Genomic_DNA"/>
</dbReference>
<reference evidence="1" key="1">
    <citation type="journal article" date="2014" name="Front. Microbiol.">
        <title>High frequency of phylogenetically diverse reductive dehalogenase-homologous genes in deep subseafloor sedimentary metagenomes.</title>
        <authorList>
            <person name="Kawai M."/>
            <person name="Futagami T."/>
            <person name="Toyoda A."/>
            <person name="Takaki Y."/>
            <person name="Nishi S."/>
            <person name="Hori S."/>
            <person name="Arai W."/>
            <person name="Tsubouchi T."/>
            <person name="Morono Y."/>
            <person name="Uchiyama I."/>
            <person name="Ito T."/>
            <person name="Fujiyama A."/>
            <person name="Inagaki F."/>
            <person name="Takami H."/>
        </authorList>
    </citation>
    <scope>NUCLEOTIDE SEQUENCE</scope>
    <source>
        <strain evidence="1">Expedition CK06-06</strain>
    </source>
</reference>
<name>X1CNK8_9ZZZZ</name>
<comment type="caution">
    <text evidence="1">The sequence shown here is derived from an EMBL/GenBank/DDBJ whole genome shotgun (WGS) entry which is preliminary data.</text>
</comment>
<protein>
    <submittedName>
        <fullName evidence="1">Uncharacterized protein</fullName>
    </submittedName>
</protein>
<dbReference type="AlphaFoldDB" id="X1CNK8"/>
<accession>X1CNK8</accession>
<sequence length="121" mass="13595">MQTFLNRSSDLKGRPKVVVGRLKKPYCHLILSAIKEAYALKGKPYDKVFAIDNDAYYCSELVYEIFLRANDNNPVFSLQRMTFKDPSTGEILLAWKDYFSELGTSIPEGQPGINPGGISRG</sequence>
<dbReference type="SUPFAM" id="SSF54001">
    <property type="entry name" value="Cysteine proteinases"/>
    <property type="match status" value="1"/>
</dbReference>
<evidence type="ECO:0000313" key="1">
    <source>
        <dbReference type="EMBL" id="GAH09991.1"/>
    </source>
</evidence>
<dbReference type="Pfam" id="PF05708">
    <property type="entry name" value="Peptidase_C92"/>
    <property type="match status" value="1"/>
</dbReference>
<dbReference type="Gene3D" id="3.90.1720.10">
    <property type="entry name" value="endopeptidase domain like (from Nostoc punctiforme)"/>
    <property type="match status" value="1"/>
</dbReference>
<proteinExistence type="predicted"/>
<dbReference type="InterPro" id="IPR024453">
    <property type="entry name" value="Peptidase_C92"/>
</dbReference>
<organism evidence="1">
    <name type="scientific">marine sediment metagenome</name>
    <dbReference type="NCBI Taxonomy" id="412755"/>
    <lineage>
        <taxon>unclassified sequences</taxon>
        <taxon>metagenomes</taxon>
        <taxon>ecological metagenomes</taxon>
    </lineage>
</organism>
<dbReference type="InterPro" id="IPR038765">
    <property type="entry name" value="Papain-like_cys_pep_sf"/>
</dbReference>